<sequence>MLLFYIDCYRILLYNNLEQYCIPVSGMRMKKPRQVIYLLP</sequence>
<comment type="caution">
    <text evidence="1">The sequence shown here is derived from an EMBL/GenBank/DDBJ whole genome shotgun (WGS) entry which is preliminary data.</text>
</comment>
<protein>
    <submittedName>
        <fullName evidence="1">Uncharacterized protein</fullName>
    </submittedName>
</protein>
<accession>B0PHA4</accession>
<reference evidence="1" key="1">
    <citation type="submission" date="2007-11" db="EMBL/GenBank/DDBJ databases">
        <authorList>
            <person name="Fulton L."/>
            <person name="Clifton S."/>
            <person name="Fulton B."/>
            <person name="Xu J."/>
            <person name="Minx P."/>
            <person name="Pepin K.H."/>
            <person name="Johnson M."/>
            <person name="Thiruvilangam P."/>
            <person name="Bhonagiri V."/>
            <person name="Nash W.E."/>
            <person name="Mardis E.R."/>
            <person name="Wilson R.K."/>
        </authorList>
    </citation>
    <scope>NUCLEOTIDE SEQUENCE [LARGE SCALE GENOMIC DNA]</scope>
    <source>
        <strain evidence="1">DSM 17241</strain>
    </source>
</reference>
<keyword evidence="2" id="KW-1185">Reference proteome</keyword>
<evidence type="ECO:0000313" key="1">
    <source>
        <dbReference type="EMBL" id="EDS09352.1"/>
    </source>
</evidence>
<organism evidence="1 2">
    <name type="scientific">Anaerotruncus colihominis DSM 17241</name>
    <dbReference type="NCBI Taxonomy" id="445972"/>
    <lineage>
        <taxon>Bacteria</taxon>
        <taxon>Bacillati</taxon>
        <taxon>Bacillota</taxon>
        <taxon>Clostridia</taxon>
        <taxon>Eubacteriales</taxon>
        <taxon>Oscillospiraceae</taxon>
        <taxon>Anaerotruncus</taxon>
    </lineage>
</organism>
<dbReference type="Proteomes" id="UP000003803">
    <property type="component" value="Unassembled WGS sequence"/>
</dbReference>
<proteinExistence type="predicted"/>
<gene>
    <name evidence="1" type="ORF">ANACOL_04126</name>
</gene>
<reference evidence="1" key="2">
    <citation type="submission" date="2013-09" db="EMBL/GenBank/DDBJ databases">
        <title>Draft genome sequence of Anaerotruncus colihominis(DSM 17241).</title>
        <authorList>
            <person name="Sudarsanam P."/>
            <person name="Ley R."/>
            <person name="Guruge J."/>
            <person name="Turnbaugh P.J."/>
            <person name="Mahowald M."/>
            <person name="Liep D."/>
            <person name="Gordon J."/>
        </authorList>
    </citation>
    <scope>NUCLEOTIDE SEQUENCE</scope>
    <source>
        <strain evidence="1">DSM 17241</strain>
    </source>
</reference>
<evidence type="ECO:0000313" key="2">
    <source>
        <dbReference type="Proteomes" id="UP000003803"/>
    </source>
</evidence>
<dbReference type="EMBL" id="ABGD02000030">
    <property type="protein sequence ID" value="EDS09352.1"/>
    <property type="molecule type" value="Genomic_DNA"/>
</dbReference>
<dbReference type="AlphaFoldDB" id="B0PHA4"/>
<name>B0PHA4_9FIRM</name>
<dbReference type="HOGENOM" id="CLU_3283926_0_0_9"/>